<evidence type="ECO:0000313" key="3">
    <source>
        <dbReference type="Proteomes" id="UP000027195"/>
    </source>
</evidence>
<dbReference type="InParanoid" id="A0A067MWL1"/>
<dbReference type="Proteomes" id="UP000027195">
    <property type="component" value="Unassembled WGS sequence"/>
</dbReference>
<name>A0A067MWL1_BOTB1</name>
<keyword evidence="3" id="KW-1185">Reference proteome</keyword>
<evidence type="ECO:0000313" key="2">
    <source>
        <dbReference type="EMBL" id="KDQ20138.1"/>
    </source>
</evidence>
<gene>
    <name evidence="2" type="ORF">BOTBODRAFT_62476</name>
</gene>
<sequence length="351" mass="38982">MVRQWNHLFRKIHQGRWCSINTQDILTHKATHNEAAPPAIPELPAEYVYPHANPSSRRFRWGCCHPSLSWDHGVQAIPCPLLNESSSWSSWALAKNQFGPHARPSRPPAHEGSDANVGIPYLPNHKSDEDSDSGDPVMPCLPTRQHSSGLNRGTRDQTRPQPPTTRCDSENYRSVRAGTSYRVRSVHAFATREPQRHPRDYLEQSVPVASRETRGIRGRWAEPPGPDSSQRYPMHTGVYAGASYPPTSADPQARVEPLCRGPAPQPPHEPRGPGMPMPDNYGTSQEGPSKHGADYVFPATHAPRSPVPVQKQPAWNKDDWRKAYLALGRSAGEPPESNSRESPQSGGGYRL</sequence>
<feature type="region of interest" description="Disordered" evidence="1">
    <location>
        <begin position="98"/>
        <end position="179"/>
    </location>
</feature>
<dbReference type="AlphaFoldDB" id="A0A067MWL1"/>
<proteinExistence type="predicted"/>
<organism evidence="2 3">
    <name type="scientific">Botryobasidium botryosum (strain FD-172 SS1)</name>
    <dbReference type="NCBI Taxonomy" id="930990"/>
    <lineage>
        <taxon>Eukaryota</taxon>
        <taxon>Fungi</taxon>
        <taxon>Dikarya</taxon>
        <taxon>Basidiomycota</taxon>
        <taxon>Agaricomycotina</taxon>
        <taxon>Agaricomycetes</taxon>
        <taxon>Cantharellales</taxon>
        <taxon>Botryobasidiaceae</taxon>
        <taxon>Botryobasidium</taxon>
    </lineage>
</organism>
<dbReference type="EMBL" id="KL198018">
    <property type="protein sequence ID" value="KDQ20138.1"/>
    <property type="molecule type" value="Genomic_DNA"/>
</dbReference>
<evidence type="ECO:0000256" key="1">
    <source>
        <dbReference type="SAM" id="MobiDB-lite"/>
    </source>
</evidence>
<accession>A0A067MWL1</accession>
<reference evidence="3" key="1">
    <citation type="journal article" date="2014" name="Proc. Natl. Acad. Sci. U.S.A.">
        <title>Extensive sampling of basidiomycete genomes demonstrates inadequacy of the white-rot/brown-rot paradigm for wood decay fungi.</title>
        <authorList>
            <person name="Riley R."/>
            <person name="Salamov A.A."/>
            <person name="Brown D.W."/>
            <person name="Nagy L.G."/>
            <person name="Floudas D."/>
            <person name="Held B.W."/>
            <person name="Levasseur A."/>
            <person name="Lombard V."/>
            <person name="Morin E."/>
            <person name="Otillar R."/>
            <person name="Lindquist E.A."/>
            <person name="Sun H."/>
            <person name="LaButti K.M."/>
            <person name="Schmutz J."/>
            <person name="Jabbour D."/>
            <person name="Luo H."/>
            <person name="Baker S.E."/>
            <person name="Pisabarro A.G."/>
            <person name="Walton J.D."/>
            <person name="Blanchette R.A."/>
            <person name="Henrissat B."/>
            <person name="Martin F."/>
            <person name="Cullen D."/>
            <person name="Hibbett D.S."/>
            <person name="Grigoriev I.V."/>
        </authorList>
    </citation>
    <scope>NUCLEOTIDE SEQUENCE [LARGE SCALE GENOMIC DNA]</scope>
    <source>
        <strain evidence="3">FD-172 SS1</strain>
    </source>
</reference>
<dbReference type="HOGENOM" id="CLU_789865_0_0_1"/>
<protein>
    <submittedName>
        <fullName evidence="2">Uncharacterized protein</fullName>
    </submittedName>
</protein>
<feature type="region of interest" description="Disordered" evidence="1">
    <location>
        <begin position="245"/>
        <end position="351"/>
    </location>
</feature>